<evidence type="ECO:0000313" key="2">
    <source>
        <dbReference type="Proteomes" id="UP001057375"/>
    </source>
</evidence>
<protein>
    <submittedName>
        <fullName evidence="1">Uncharacterized protein</fullName>
    </submittedName>
</protein>
<dbReference type="Proteomes" id="UP001057375">
    <property type="component" value="Unassembled WGS sequence"/>
</dbReference>
<proteinExistence type="predicted"/>
<sequence length="372" mass="42357">MISSTGVIQTINVDPVFIHKGSSWCCPIPGDAPNIKIPEFPTIKAIDGTKEEGDEKYDQSSEAQEMMKGEHNSGHFTHISIPFSSSSSPMKGAYICLSGYSSPPSHLLFTFTSSKGEKISKRYDFPEFYRLHWYFLPVDLSDVDLCEITGKGRQKEKSYFDIKSIVFIDREELFDETIFRESKEKLWCETPVVKPEFVKKGDYKSKPGDSIPIPIPRDDPKLVDPSFSMVKCKNDAYGNDSEHYDQSSNAQRMLKGEGDVALSHLSIPFPSPCPMKGAYICVDKDLGSPSLLFTFTDCDGKKTFKKYEFARSEHEYECLFLPIDLANVVLCEVEGKGMWYYENSRFFFIYSLVFTLSEEIIRSERLSSLPWK</sequence>
<keyword evidence="2" id="KW-1185">Reference proteome</keyword>
<dbReference type="EMBL" id="BQXS01011380">
    <property type="protein sequence ID" value="GKT37088.1"/>
    <property type="molecule type" value="Genomic_DNA"/>
</dbReference>
<evidence type="ECO:0000313" key="1">
    <source>
        <dbReference type="EMBL" id="GKT37088.1"/>
    </source>
</evidence>
<organism evidence="1 2">
    <name type="scientific">Aduncisulcus paluster</name>
    <dbReference type="NCBI Taxonomy" id="2918883"/>
    <lineage>
        <taxon>Eukaryota</taxon>
        <taxon>Metamonada</taxon>
        <taxon>Carpediemonas-like organisms</taxon>
        <taxon>Aduncisulcus</taxon>
    </lineage>
</organism>
<gene>
    <name evidence="1" type="ORF">ADUPG1_009942</name>
</gene>
<reference evidence="1" key="1">
    <citation type="submission" date="2022-03" db="EMBL/GenBank/DDBJ databases">
        <title>Draft genome sequence of Aduncisulcus paluster, a free-living microaerophilic Fornicata.</title>
        <authorList>
            <person name="Yuyama I."/>
            <person name="Kume K."/>
            <person name="Tamura T."/>
            <person name="Inagaki Y."/>
            <person name="Hashimoto T."/>
        </authorList>
    </citation>
    <scope>NUCLEOTIDE SEQUENCE</scope>
    <source>
        <strain evidence="1">NY0171</strain>
    </source>
</reference>
<name>A0ABQ5KXB8_9EUKA</name>
<accession>A0ABQ5KXB8</accession>
<comment type="caution">
    <text evidence="1">The sequence shown here is derived from an EMBL/GenBank/DDBJ whole genome shotgun (WGS) entry which is preliminary data.</text>
</comment>